<dbReference type="EMBL" id="JAZDUA010000194">
    <property type="protein sequence ID" value="KAK7864812.1"/>
    <property type="molecule type" value="Genomic_DNA"/>
</dbReference>
<evidence type="ECO:0000256" key="1">
    <source>
        <dbReference type="SAM" id="SignalP"/>
    </source>
</evidence>
<evidence type="ECO:0000313" key="3">
    <source>
        <dbReference type="Proteomes" id="UP001378592"/>
    </source>
</evidence>
<feature type="chain" id="PRO_5042915938" description="Accessory gland protein" evidence="1">
    <location>
        <begin position="34"/>
        <end position="162"/>
    </location>
</feature>
<name>A0AAN9VQ88_9ORTH</name>
<dbReference type="AlphaFoldDB" id="A0AAN9VQ88"/>
<gene>
    <name evidence="2" type="ORF">R5R35_001619</name>
</gene>
<dbReference type="Proteomes" id="UP001378592">
    <property type="component" value="Unassembled WGS sequence"/>
</dbReference>
<proteinExistence type="predicted"/>
<accession>A0AAN9VQ88</accession>
<feature type="signal peptide" evidence="1">
    <location>
        <begin position="1"/>
        <end position="33"/>
    </location>
</feature>
<evidence type="ECO:0000313" key="2">
    <source>
        <dbReference type="EMBL" id="KAK7864812.1"/>
    </source>
</evidence>
<keyword evidence="3" id="KW-1185">Reference proteome</keyword>
<reference evidence="2 3" key="1">
    <citation type="submission" date="2024-03" db="EMBL/GenBank/DDBJ databases">
        <title>The genome assembly and annotation of the cricket Gryllus longicercus Weissman &amp; Gray.</title>
        <authorList>
            <person name="Szrajer S."/>
            <person name="Gray D."/>
            <person name="Ylla G."/>
        </authorList>
    </citation>
    <scope>NUCLEOTIDE SEQUENCE [LARGE SCALE GENOMIC DNA]</scope>
    <source>
        <strain evidence="2">DAG 2021-001</strain>
        <tissue evidence="2">Whole body minus gut</tissue>
    </source>
</reference>
<protein>
    <recommendedName>
        <fullName evidence="4">Accessory gland protein</fullName>
    </recommendedName>
</protein>
<organism evidence="2 3">
    <name type="scientific">Gryllus longicercus</name>
    <dbReference type="NCBI Taxonomy" id="2509291"/>
    <lineage>
        <taxon>Eukaryota</taxon>
        <taxon>Metazoa</taxon>
        <taxon>Ecdysozoa</taxon>
        <taxon>Arthropoda</taxon>
        <taxon>Hexapoda</taxon>
        <taxon>Insecta</taxon>
        <taxon>Pterygota</taxon>
        <taxon>Neoptera</taxon>
        <taxon>Polyneoptera</taxon>
        <taxon>Orthoptera</taxon>
        <taxon>Ensifera</taxon>
        <taxon>Gryllidea</taxon>
        <taxon>Grylloidea</taxon>
        <taxon>Gryllidae</taxon>
        <taxon>Gryllinae</taxon>
        <taxon>Gryllus</taxon>
    </lineage>
</organism>
<evidence type="ECO:0008006" key="4">
    <source>
        <dbReference type="Google" id="ProtNLM"/>
    </source>
</evidence>
<comment type="caution">
    <text evidence="2">The sequence shown here is derived from an EMBL/GenBank/DDBJ whole genome shotgun (WGS) entry which is preliminary data.</text>
</comment>
<keyword evidence="1" id="KW-0732">Signal</keyword>
<sequence length="162" mass="17146">MRRLWRQPAALTARGRMAITLVALVSLVIAVEGGHVQDNLIALVRHTARCLEQPKRGYGAAAVLGRRSQKDEDADAATKAALLAALASAAAAAAGRALMSALHLLNAAAQRVAAAAQGNGFDGVRKVQADNENCNVQLECQGYKVEKRRFLMCAAFIANIVE</sequence>